<reference evidence="1" key="1">
    <citation type="submission" date="2019-10" db="EMBL/GenBank/DDBJ databases">
        <authorList>
            <person name="Soares A.E.R."/>
            <person name="Aleixo A."/>
            <person name="Schneider P."/>
            <person name="Miyaki C.Y."/>
            <person name="Schneider M.P."/>
            <person name="Mello C."/>
            <person name="Vasconcelos A.T.R."/>
        </authorList>
    </citation>
    <scope>NUCLEOTIDE SEQUENCE</scope>
    <source>
        <tissue evidence="1">Muscle</tissue>
    </source>
</reference>
<dbReference type="EMBL" id="WHWB01034380">
    <property type="protein sequence ID" value="KAJ7410836.1"/>
    <property type="molecule type" value="Genomic_DNA"/>
</dbReference>
<sequence length="138" mass="15584">MTKKADYPQSVLGYGIVPPQGLDLAFTIVDLHESPVSPFLQPMEVPLNGSTIVWCMHHCSQFCIICKPKECVLWPIFQVINGEMKPYWPQNQLLGYTISSFQMNFMPLTITLQVLQFSQFSTTCTGPFIMEGYQVASV</sequence>
<gene>
    <name evidence="1" type="ORF">WISP_105756</name>
</gene>
<name>A0ABQ9D329_9PASS</name>
<accession>A0ABQ9D329</accession>
<evidence type="ECO:0000313" key="1">
    <source>
        <dbReference type="EMBL" id="KAJ7410836.1"/>
    </source>
</evidence>
<organism evidence="1 2">
    <name type="scientific">Willisornis vidua</name>
    <name type="common">Xingu scale-backed antbird</name>
    <dbReference type="NCBI Taxonomy" id="1566151"/>
    <lineage>
        <taxon>Eukaryota</taxon>
        <taxon>Metazoa</taxon>
        <taxon>Chordata</taxon>
        <taxon>Craniata</taxon>
        <taxon>Vertebrata</taxon>
        <taxon>Euteleostomi</taxon>
        <taxon>Archelosauria</taxon>
        <taxon>Archosauria</taxon>
        <taxon>Dinosauria</taxon>
        <taxon>Saurischia</taxon>
        <taxon>Theropoda</taxon>
        <taxon>Coelurosauria</taxon>
        <taxon>Aves</taxon>
        <taxon>Neognathae</taxon>
        <taxon>Neoaves</taxon>
        <taxon>Telluraves</taxon>
        <taxon>Australaves</taxon>
        <taxon>Passeriformes</taxon>
        <taxon>Thamnophilidae</taxon>
        <taxon>Willisornis</taxon>
    </lineage>
</organism>
<comment type="caution">
    <text evidence="1">The sequence shown here is derived from an EMBL/GenBank/DDBJ whole genome shotgun (WGS) entry which is preliminary data.</text>
</comment>
<protein>
    <submittedName>
        <fullName evidence="1">Uncharacterized protein</fullName>
    </submittedName>
</protein>
<proteinExistence type="predicted"/>
<evidence type="ECO:0000313" key="2">
    <source>
        <dbReference type="Proteomes" id="UP001145742"/>
    </source>
</evidence>
<keyword evidence="2" id="KW-1185">Reference proteome</keyword>
<dbReference type="Proteomes" id="UP001145742">
    <property type="component" value="Unassembled WGS sequence"/>
</dbReference>